<organism evidence="1 2">
    <name type="scientific">Rhizopus microsporus</name>
    <dbReference type="NCBI Taxonomy" id="58291"/>
    <lineage>
        <taxon>Eukaryota</taxon>
        <taxon>Fungi</taxon>
        <taxon>Fungi incertae sedis</taxon>
        <taxon>Mucoromycota</taxon>
        <taxon>Mucoromycotina</taxon>
        <taxon>Mucoromycetes</taxon>
        <taxon>Mucorales</taxon>
        <taxon>Mucorineae</taxon>
        <taxon>Rhizopodaceae</taxon>
        <taxon>Rhizopus</taxon>
    </lineage>
</organism>
<evidence type="ECO:0000313" key="2">
    <source>
        <dbReference type="Proteomes" id="UP000242381"/>
    </source>
</evidence>
<dbReference type="EMBL" id="KV921303">
    <property type="protein sequence ID" value="ORE19864.1"/>
    <property type="molecule type" value="Genomic_DNA"/>
</dbReference>
<name>A0A0A1P8A1_RHIZD</name>
<gene>
    <name evidence="1" type="ORF">BCV71DRAFT_262588</name>
</gene>
<sequence>MVLSGFDWSKQVELKNRAAAGMQAVYDEIPSLDNGDSNTILNYLQVLSKNRKNIFCFMKEYRHRETKGYLYSNRQITDDYMCQLVLAKTSPGAPCAWRIRQAPKKDRKQ</sequence>
<accession>A0A0A1P8A1</accession>
<dbReference type="Proteomes" id="UP000242381">
    <property type="component" value="Unassembled WGS sequence"/>
</dbReference>
<dbReference type="AlphaFoldDB" id="A0A0A1P8A1"/>
<proteinExistence type="predicted"/>
<reference evidence="1 2" key="1">
    <citation type="journal article" date="2016" name="Proc. Natl. Acad. Sci. U.S.A.">
        <title>Lipid metabolic changes in an early divergent fungus govern the establishment of a mutualistic symbiosis with endobacteria.</title>
        <authorList>
            <person name="Lastovetsky O.A."/>
            <person name="Gaspar M.L."/>
            <person name="Mondo S.J."/>
            <person name="LaButti K.M."/>
            <person name="Sandor L."/>
            <person name="Grigoriev I.V."/>
            <person name="Henry S.A."/>
            <person name="Pawlowska T.E."/>
        </authorList>
    </citation>
    <scope>NUCLEOTIDE SEQUENCE [LARGE SCALE GENOMIC DNA]</scope>
    <source>
        <strain evidence="1 2">ATCC 11559</strain>
    </source>
</reference>
<evidence type="ECO:0000313" key="1">
    <source>
        <dbReference type="EMBL" id="ORE19864.1"/>
    </source>
</evidence>
<protein>
    <submittedName>
        <fullName evidence="1">Uncharacterized protein</fullName>
    </submittedName>
</protein>